<reference evidence="2 3" key="1">
    <citation type="submission" date="2018-10" db="EMBL/GenBank/DDBJ databases">
        <title>Sequencing the genomes of 1000 actinobacteria strains.</title>
        <authorList>
            <person name="Klenk H.-P."/>
        </authorList>
    </citation>
    <scope>NUCLEOTIDE SEQUENCE [LARGE SCALE GENOMIC DNA]</scope>
    <source>
        <strain evidence="2 3">DSM 44343</strain>
    </source>
</reference>
<organism evidence="2 3">
    <name type="scientific">Williamsia marianensis</name>
    <dbReference type="NCBI Taxonomy" id="85044"/>
    <lineage>
        <taxon>Bacteria</taxon>
        <taxon>Bacillati</taxon>
        <taxon>Actinomycetota</taxon>
        <taxon>Actinomycetes</taxon>
        <taxon>Mycobacteriales</taxon>
        <taxon>Nocardiaceae</taxon>
        <taxon>Williamsia</taxon>
    </lineage>
</organism>
<comment type="caution">
    <text evidence="2">The sequence shown here is derived from an EMBL/GenBank/DDBJ whole genome shotgun (WGS) entry which is preliminary data.</text>
</comment>
<dbReference type="Proteomes" id="UP000274762">
    <property type="component" value="Unassembled WGS sequence"/>
</dbReference>
<evidence type="ECO:0000313" key="2">
    <source>
        <dbReference type="EMBL" id="RKR93954.1"/>
    </source>
</evidence>
<sequence>MPVEQQQAAPRPVIVAPARMTTTQRPHRRVDTSVLCAAAALILLGLAILVGIAL</sequence>
<protein>
    <submittedName>
        <fullName evidence="2">Uncharacterized protein</fullName>
    </submittedName>
</protein>
<keyword evidence="1" id="KW-0472">Membrane</keyword>
<dbReference type="EMBL" id="RBKV01000001">
    <property type="protein sequence ID" value="RKR93954.1"/>
    <property type="molecule type" value="Genomic_DNA"/>
</dbReference>
<gene>
    <name evidence="2" type="ORF">DFJ75_0743</name>
</gene>
<evidence type="ECO:0000256" key="1">
    <source>
        <dbReference type="SAM" id="Phobius"/>
    </source>
</evidence>
<name>A0A495K0A7_WILMA</name>
<proteinExistence type="predicted"/>
<dbReference type="AlphaFoldDB" id="A0A495K0A7"/>
<keyword evidence="1" id="KW-1133">Transmembrane helix</keyword>
<dbReference type="RefSeq" id="WP_156045640.1">
    <property type="nucleotide sequence ID" value="NZ_CBCRXS010000001.1"/>
</dbReference>
<evidence type="ECO:0000313" key="3">
    <source>
        <dbReference type="Proteomes" id="UP000274762"/>
    </source>
</evidence>
<keyword evidence="1" id="KW-0812">Transmembrane</keyword>
<accession>A0A495K0A7</accession>
<feature type="transmembrane region" description="Helical" evidence="1">
    <location>
        <begin position="34"/>
        <end position="53"/>
    </location>
</feature>